<gene>
    <name evidence="2" type="ORF">COLO4_11267</name>
</gene>
<keyword evidence="3" id="KW-1185">Reference proteome</keyword>
<feature type="compositionally biased region" description="Basic and acidic residues" evidence="1">
    <location>
        <begin position="1"/>
        <end position="11"/>
    </location>
</feature>
<organism evidence="2 3">
    <name type="scientific">Corchorus olitorius</name>
    <dbReference type="NCBI Taxonomy" id="93759"/>
    <lineage>
        <taxon>Eukaryota</taxon>
        <taxon>Viridiplantae</taxon>
        <taxon>Streptophyta</taxon>
        <taxon>Embryophyta</taxon>
        <taxon>Tracheophyta</taxon>
        <taxon>Spermatophyta</taxon>
        <taxon>Magnoliopsida</taxon>
        <taxon>eudicotyledons</taxon>
        <taxon>Gunneridae</taxon>
        <taxon>Pentapetalae</taxon>
        <taxon>rosids</taxon>
        <taxon>malvids</taxon>
        <taxon>Malvales</taxon>
        <taxon>Malvaceae</taxon>
        <taxon>Grewioideae</taxon>
        <taxon>Apeibeae</taxon>
        <taxon>Corchorus</taxon>
    </lineage>
</organism>
<dbReference type="EMBL" id="AWUE01014663">
    <property type="protein sequence ID" value="OMP02231.1"/>
    <property type="molecule type" value="Genomic_DNA"/>
</dbReference>
<protein>
    <submittedName>
        <fullName evidence="2">Uncharacterized protein</fullName>
    </submittedName>
</protein>
<dbReference type="AlphaFoldDB" id="A0A1R3K576"/>
<accession>A0A1R3K576</accession>
<name>A0A1R3K576_9ROSI</name>
<evidence type="ECO:0000313" key="3">
    <source>
        <dbReference type="Proteomes" id="UP000187203"/>
    </source>
</evidence>
<dbReference type="Proteomes" id="UP000187203">
    <property type="component" value="Unassembled WGS sequence"/>
</dbReference>
<proteinExistence type="predicted"/>
<evidence type="ECO:0000313" key="2">
    <source>
        <dbReference type="EMBL" id="OMP02231.1"/>
    </source>
</evidence>
<evidence type="ECO:0000256" key="1">
    <source>
        <dbReference type="SAM" id="MobiDB-lite"/>
    </source>
</evidence>
<feature type="region of interest" description="Disordered" evidence="1">
    <location>
        <begin position="1"/>
        <end position="28"/>
    </location>
</feature>
<reference evidence="3" key="1">
    <citation type="submission" date="2013-09" db="EMBL/GenBank/DDBJ databases">
        <title>Corchorus olitorius genome sequencing.</title>
        <authorList>
            <person name="Alam M."/>
            <person name="Haque M.S."/>
            <person name="Islam M.S."/>
            <person name="Emdad E.M."/>
            <person name="Islam M.M."/>
            <person name="Ahmed B."/>
            <person name="Halim A."/>
            <person name="Hossen Q.M.M."/>
            <person name="Hossain M.Z."/>
            <person name="Ahmed R."/>
            <person name="Khan M.M."/>
            <person name="Islam R."/>
            <person name="Rashid M.M."/>
            <person name="Khan S.A."/>
            <person name="Rahman M.S."/>
            <person name="Alam M."/>
            <person name="Yahiya A.S."/>
            <person name="Khan M.S."/>
            <person name="Azam M.S."/>
            <person name="Haque T."/>
            <person name="Lashkar M.Z.H."/>
            <person name="Akhand A.I."/>
            <person name="Morshed G."/>
            <person name="Roy S."/>
            <person name="Uddin K.S."/>
            <person name="Rabeya T."/>
            <person name="Hossain A.S."/>
            <person name="Chowdhury A."/>
            <person name="Snigdha A.R."/>
            <person name="Mortoza M.S."/>
            <person name="Matin S.A."/>
            <person name="Hoque S.M.E."/>
            <person name="Islam M.K."/>
            <person name="Roy D.K."/>
            <person name="Haider R."/>
            <person name="Moosa M.M."/>
            <person name="Elias S.M."/>
            <person name="Hasan A.M."/>
            <person name="Jahan S."/>
            <person name="Shafiuddin M."/>
            <person name="Mahmood N."/>
            <person name="Shommy N.S."/>
        </authorList>
    </citation>
    <scope>NUCLEOTIDE SEQUENCE [LARGE SCALE GENOMIC DNA]</scope>
    <source>
        <strain evidence="3">cv. O-4</strain>
    </source>
</reference>
<sequence>MAGKNDERKATQFDLTTGRTGQEKEEGGLRCEKNRGIDCFQIGF</sequence>
<comment type="caution">
    <text evidence="2">The sequence shown here is derived from an EMBL/GenBank/DDBJ whole genome shotgun (WGS) entry which is preliminary data.</text>
</comment>